<dbReference type="InterPro" id="IPR001119">
    <property type="entry name" value="SLH_dom"/>
</dbReference>
<keyword evidence="4" id="KW-1185">Reference proteome</keyword>
<feature type="signal peptide" evidence="1">
    <location>
        <begin position="1"/>
        <end position="25"/>
    </location>
</feature>
<evidence type="ECO:0000313" key="3">
    <source>
        <dbReference type="EMBL" id="MCR2802951.1"/>
    </source>
</evidence>
<gene>
    <name evidence="3" type="ORF">NQZ67_03560</name>
</gene>
<dbReference type="EMBL" id="JANIPJ010000002">
    <property type="protein sequence ID" value="MCR2802951.1"/>
    <property type="molecule type" value="Genomic_DNA"/>
</dbReference>
<comment type="caution">
    <text evidence="3">The sequence shown here is derived from an EMBL/GenBank/DDBJ whole genome shotgun (WGS) entry which is preliminary data.</text>
</comment>
<proteinExistence type="predicted"/>
<dbReference type="AlphaFoldDB" id="A0A9X2MNK0"/>
<dbReference type="Proteomes" id="UP001141950">
    <property type="component" value="Unassembled WGS sequence"/>
</dbReference>
<feature type="chain" id="PRO_5040917414" evidence="1">
    <location>
        <begin position="26"/>
        <end position="690"/>
    </location>
</feature>
<name>A0A9X2MNK0_9BACL</name>
<organism evidence="3 4">
    <name type="scientific">Paenibacillus soyae</name>
    <dbReference type="NCBI Taxonomy" id="2969249"/>
    <lineage>
        <taxon>Bacteria</taxon>
        <taxon>Bacillati</taxon>
        <taxon>Bacillota</taxon>
        <taxon>Bacilli</taxon>
        <taxon>Bacillales</taxon>
        <taxon>Paenibacillaceae</taxon>
        <taxon>Paenibacillus</taxon>
    </lineage>
</organism>
<reference evidence="3" key="1">
    <citation type="submission" date="2022-08" db="EMBL/GenBank/DDBJ databases">
        <title>The genomic sequence of strain Paenibacillus sp. SCIV0701.</title>
        <authorList>
            <person name="Zhao H."/>
        </authorList>
    </citation>
    <scope>NUCLEOTIDE SEQUENCE</scope>
    <source>
        <strain evidence="3">SCIV0701</strain>
    </source>
</reference>
<keyword evidence="1" id="KW-0732">Signal</keyword>
<feature type="domain" description="SLH" evidence="2">
    <location>
        <begin position="184"/>
        <end position="247"/>
    </location>
</feature>
<evidence type="ECO:0000259" key="2">
    <source>
        <dbReference type="PROSITE" id="PS51272"/>
    </source>
</evidence>
<feature type="domain" description="SLH" evidence="2">
    <location>
        <begin position="41"/>
        <end position="109"/>
    </location>
</feature>
<accession>A0A9X2MNK0</accession>
<dbReference type="RefSeq" id="WP_257442846.1">
    <property type="nucleotide sequence ID" value="NZ_JANIPJ010000002.1"/>
</dbReference>
<evidence type="ECO:0000313" key="4">
    <source>
        <dbReference type="Proteomes" id="UP001141950"/>
    </source>
</evidence>
<evidence type="ECO:0000256" key="1">
    <source>
        <dbReference type="SAM" id="SignalP"/>
    </source>
</evidence>
<dbReference type="PROSITE" id="PS51272">
    <property type="entry name" value="SLH"/>
    <property type="match status" value="2"/>
</dbReference>
<dbReference type="Pfam" id="PF00395">
    <property type="entry name" value="SLH"/>
    <property type="match status" value="2"/>
</dbReference>
<protein>
    <submittedName>
        <fullName evidence="3">S-layer homology domain-containing protein</fullName>
    </submittedName>
</protein>
<sequence>MPLKLCWKQIMTGSIAITLAAGSGAAVLSSPVQINAEQLQSTSPFTDVTPGHWAEKHIAKLYLQHIINGYENTASGTVTFKPENSVSQQEAVLMALRFAGLDRQADSDAIIVFDSSFQVADWAKPYVALAFTEGLLEREEEYALAAADQSVQWGEKPASREWVTKLIVRAIGQQAVAGQLQDTESSFEDAADIDSRYRGYVNAAVQLKLVKGITETTFGADKPVTRASLATLLSRAQASFPVDYEGQSAGVVSELTETSLTLYHEGEETTYALDESTLYFHYNSEKPITKDQLLEYGDVSVIAEDGKALYVEAQGDIQHTKTITGTYARYNSSESTIYIWVEDKPVAIPYEPGLVIEDSEGSPLSILDLKPNSNLTIVQDSFRDKPIALSIIAETAAAATQISGSFQSGDKNIVTIRTADGSLVSKDVAPGATVEIKGLDNPGFGDLIKNEDAVELSLNADDQVTKVKVTNREIEVMVGARITQYDAKYKFMTVVDLNGEPISLKLTDKSEFDVSGAAIDLNTAVSLISQNFYTTVRYTDNQIVSVHFSNSISGSVTAIDTKLKTISVLADGVNLTLPYTATTIDMAGRPLANHLDIDLGDVVTLQLNPAKFEASAIRMHVATKYTVSSVDAATMKMKVKTSTNISQEISLTGAEIILADGNKGTLSALKAGASIEVSYVGSTAVKVQIL</sequence>